<keyword evidence="11" id="KW-0472">Membrane</keyword>
<feature type="domain" description="AAA+ ATPase" evidence="15">
    <location>
        <begin position="223"/>
        <end position="358"/>
    </location>
</feature>
<keyword evidence="9" id="KW-1133">Transmembrane helix</keyword>
<comment type="similarity">
    <text evidence="2">Belongs to the AAA ATPase family. BCS1 subfamily.</text>
</comment>
<evidence type="ECO:0000256" key="12">
    <source>
        <dbReference type="ARBA" id="ARBA00032816"/>
    </source>
</evidence>
<evidence type="ECO:0000313" key="17">
    <source>
        <dbReference type="EMBL" id="KAK6183122.1"/>
    </source>
</evidence>
<dbReference type="CDD" id="cd19510">
    <property type="entry name" value="RecA-like_BCS1"/>
    <property type="match status" value="1"/>
</dbReference>
<reference evidence="17 18" key="1">
    <citation type="submission" date="2024-01" db="EMBL/GenBank/DDBJ databases">
        <title>The genome of the rayed Mediterranean limpet Patella caerulea (Linnaeus, 1758).</title>
        <authorList>
            <person name="Anh-Thu Weber A."/>
            <person name="Halstead-Nussloch G."/>
        </authorList>
    </citation>
    <scope>NUCLEOTIDE SEQUENCE [LARGE SCALE GENOMIC DNA]</scope>
    <source>
        <strain evidence="17">AATW-2023a</strain>
        <tissue evidence="17">Whole specimen</tissue>
    </source>
</reference>
<dbReference type="InterPro" id="IPR003593">
    <property type="entry name" value="AAA+_ATPase"/>
</dbReference>
<keyword evidence="7" id="KW-0378">Hydrolase</keyword>
<accession>A0AAN8JQX1</accession>
<evidence type="ECO:0000256" key="4">
    <source>
        <dbReference type="ARBA" id="ARBA00022692"/>
    </source>
</evidence>
<dbReference type="Pfam" id="PF08740">
    <property type="entry name" value="BCS1_N"/>
    <property type="match status" value="1"/>
</dbReference>
<gene>
    <name evidence="17" type="ORF">SNE40_010659</name>
</gene>
<sequence>MPIGDFIGSLFKDNPYFGAGFGLVGIGFAAKFMKQGSQYGMIMFRRHCMITLEVPKIDKSYNWLLNWISLHGTRTKHLSVQTSFHQSETGKINTNFDFVPSPGSHFFRYKNTWIRVERSREKQMVDLQSGTPWETITLTAISRNRQLFFDLLDQARIIALQREEGKTVMYTTVGADWRPSGLPRRKRPISSVILDQGKSDAILTDIQEFIANQQWYIERGIPYRRGYLLYGPPGCGKSSYIKALAGALDYSICLLNLSKGGLSDDRLNYLITEAPEQSIILLEDVDAAFISRDLEKENPIAYQGMGRLTFSGLLNALDGVASAEARIIFMTTNYLDRLDPALIRPGRVDVKELIDYATEYQLQQMFQRFYPEQSKATSQEFAQKVKSHGKNVSIAQIQGLFMMHKNSPQDVLANTHQIWTS</sequence>
<dbReference type="InterPro" id="IPR003959">
    <property type="entry name" value="ATPase_AAA_core"/>
</dbReference>
<dbReference type="SMART" id="SM01024">
    <property type="entry name" value="BCS1_N"/>
    <property type="match status" value="1"/>
</dbReference>
<evidence type="ECO:0000256" key="6">
    <source>
        <dbReference type="ARBA" id="ARBA00022792"/>
    </source>
</evidence>
<evidence type="ECO:0000259" key="15">
    <source>
        <dbReference type="SMART" id="SM00382"/>
    </source>
</evidence>
<dbReference type="Proteomes" id="UP001347796">
    <property type="component" value="Unassembled WGS sequence"/>
</dbReference>
<feature type="domain" description="BCS1 N-terminal" evidence="16">
    <location>
        <begin position="24"/>
        <end position="192"/>
    </location>
</feature>
<dbReference type="GO" id="GO:0034551">
    <property type="term" value="P:mitochondrial respiratory chain complex III assembly"/>
    <property type="evidence" value="ECO:0007669"/>
    <property type="project" value="UniProtKB-ARBA"/>
</dbReference>
<keyword evidence="18" id="KW-1185">Reference proteome</keyword>
<keyword evidence="4" id="KW-0812">Transmembrane</keyword>
<dbReference type="EMBL" id="JAZGQO010000007">
    <property type="protein sequence ID" value="KAK6183122.1"/>
    <property type="molecule type" value="Genomic_DNA"/>
</dbReference>
<evidence type="ECO:0000256" key="5">
    <source>
        <dbReference type="ARBA" id="ARBA00022741"/>
    </source>
</evidence>
<dbReference type="GO" id="GO:0005743">
    <property type="term" value="C:mitochondrial inner membrane"/>
    <property type="evidence" value="ECO:0007669"/>
    <property type="project" value="UniProtKB-SubCell"/>
</dbReference>
<dbReference type="GO" id="GO:0005524">
    <property type="term" value="F:ATP binding"/>
    <property type="evidence" value="ECO:0007669"/>
    <property type="project" value="UniProtKB-KW"/>
</dbReference>
<name>A0AAN8JQX1_PATCE</name>
<protein>
    <recommendedName>
        <fullName evidence="3">Mitochondrial chaperone BCS1</fullName>
    </recommendedName>
    <alternativeName>
        <fullName evidence="12">BCS1-like protein</fullName>
    </alternativeName>
</protein>
<dbReference type="GO" id="GO:0016887">
    <property type="term" value="F:ATP hydrolysis activity"/>
    <property type="evidence" value="ECO:0007669"/>
    <property type="project" value="InterPro"/>
</dbReference>
<dbReference type="InterPro" id="IPR057495">
    <property type="entry name" value="AAA_lid_BCS1"/>
</dbReference>
<evidence type="ECO:0000256" key="13">
    <source>
        <dbReference type="ARBA" id="ARBA00048778"/>
    </source>
</evidence>
<evidence type="ECO:0000256" key="1">
    <source>
        <dbReference type="ARBA" id="ARBA00004434"/>
    </source>
</evidence>
<dbReference type="InterPro" id="IPR003960">
    <property type="entry name" value="ATPase_AAA_CS"/>
</dbReference>
<evidence type="ECO:0000256" key="9">
    <source>
        <dbReference type="ARBA" id="ARBA00022989"/>
    </source>
</evidence>
<dbReference type="Pfam" id="PF00004">
    <property type="entry name" value="AAA"/>
    <property type="match status" value="1"/>
</dbReference>
<evidence type="ECO:0000256" key="11">
    <source>
        <dbReference type="ARBA" id="ARBA00023136"/>
    </source>
</evidence>
<keyword evidence="5 14" id="KW-0547">Nucleotide-binding</keyword>
<evidence type="ECO:0000256" key="14">
    <source>
        <dbReference type="RuleBase" id="RU003651"/>
    </source>
</evidence>
<dbReference type="SMART" id="SM00382">
    <property type="entry name" value="AAA"/>
    <property type="match status" value="1"/>
</dbReference>
<evidence type="ECO:0000256" key="3">
    <source>
        <dbReference type="ARBA" id="ARBA00016942"/>
    </source>
</evidence>
<comment type="subcellular location">
    <subcellularLocation>
        <location evidence="1">Mitochondrion inner membrane</location>
        <topology evidence="1">Single-pass membrane protein</topology>
    </subcellularLocation>
</comment>
<evidence type="ECO:0000259" key="16">
    <source>
        <dbReference type="SMART" id="SM01024"/>
    </source>
</evidence>
<evidence type="ECO:0000256" key="8">
    <source>
        <dbReference type="ARBA" id="ARBA00022840"/>
    </source>
</evidence>
<dbReference type="SUPFAM" id="SSF52540">
    <property type="entry name" value="P-loop containing nucleoside triphosphate hydrolases"/>
    <property type="match status" value="1"/>
</dbReference>
<dbReference type="Gene3D" id="3.40.50.300">
    <property type="entry name" value="P-loop containing nucleotide triphosphate hydrolases"/>
    <property type="match status" value="1"/>
</dbReference>
<dbReference type="FunFam" id="3.40.50.300:FF:000768">
    <property type="entry name" value="Probable mitochondrial chaperone bcs1"/>
    <property type="match status" value="1"/>
</dbReference>
<dbReference type="Pfam" id="PF25426">
    <property type="entry name" value="AAA_lid_BCS1"/>
    <property type="match status" value="1"/>
</dbReference>
<dbReference type="InterPro" id="IPR014851">
    <property type="entry name" value="BCS1_N"/>
</dbReference>
<comment type="caution">
    <text evidence="17">The sequence shown here is derived from an EMBL/GenBank/DDBJ whole genome shotgun (WGS) entry which is preliminary data.</text>
</comment>
<dbReference type="PROSITE" id="PS00674">
    <property type="entry name" value="AAA"/>
    <property type="match status" value="1"/>
</dbReference>
<evidence type="ECO:0000256" key="10">
    <source>
        <dbReference type="ARBA" id="ARBA00023128"/>
    </source>
</evidence>
<proteinExistence type="inferred from homology"/>
<evidence type="ECO:0000256" key="7">
    <source>
        <dbReference type="ARBA" id="ARBA00022801"/>
    </source>
</evidence>
<organism evidence="17 18">
    <name type="scientific">Patella caerulea</name>
    <name type="common">Rayed Mediterranean limpet</name>
    <dbReference type="NCBI Taxonomy" id="87958"/>
    <lineage>
        <taxon>Eukaryota</taxon>
        <taxon>Metazoa</taxon>
        <taxon>Spiralia</taxon>
        <taxon>Lophotrochozoa</taxon>
        <taxon>Mollusca</taxon>
        <taxon>Gastropoda</taxon>
        <taxon>Patellogastropoda</taxon>
        <taxon>Patelloidea</taxon>
        <taxon>Patellidae</taxon>
        <taxon>Patella</taxon>
    </lineage>
</organism>
<evidence type="ECO:0000256" key="2">
    <source>
        <dbReference type="ARBA" id="ARBA00007448"/>
    </source>
</evidence>
<comment type="catalytic activity">
    <reaction evidence="13">
        <text>ATP + H2O = ADP + phosphate + H(+)</text>
        <dbReference type="Rhea" id="RHEA:13065"/>
        <dbReference type="ChEBI" id="CHEBI:15377"/>
        <dbReference type="ChEBI" id="CHEBI:15378"/>
        <dbReference type="ChEBI" id="CHEBI:30616"/>
        <dbReference type="ChEBI" id="CHEBI:43474"/>
        <dbReference type="ChEBI" id="CHEBI:456216"/>
    </reaction>
    <physiologicalReaction direction="left-to-right" evidence="13">
        <dbReference type="Rhea" id="RHEA:13066"/>
    </physiologicalReaction>
</comment>
<keyword evidence="8 14" id="KW-0067">ATP-binding</keyword>
<dbReference type="InterPro" id="IPR027417">
    <property type="entry name" value="P-loop_NTPase"/>
</dbReference>
<dbReference type="AlphaFoldDB" id="A0AAN8JQX1"/>
<dbReference type="PANTHER" id="PTHR23070">
    <property type="entry name" value="BCS1 AAA-TYPE ATPASE"/>
    <property type="match status" value="1"/>
</dbReference>
<evidence type="ECO:0000313" key="18">
    <source>
        <dbReference type="Proteomes" id="UP001347796"/>
    </source>
</evidence>
<keyword evidence="10" id="KW-0496">Mitochondrion</keyword>
<dbReference type="InterPro" id="IPR050747">
    <property type="entry name" value="Mitochondrial_chaperone_BCS1"/>
</dbReference>
<keyword evidence="6" id="KW-0999">Mitochondrion inner membrane</keyword>